<keyword evidence="2" id="KW-1185">Reference proteome</keyword>
<dbReference type="EMBL" id="BTSY01000004">
    <property type="protein sequence ID" value="GMT25607.1"/>
    <property type="molecule type" value="Genomic_DNA"/>
</dbReference>
<organism evidence="1 2">
    <name type="scientific">Pristionchus fissidentatus</name>
    <dbReference type="NCBI Taxonomy" id="1538716"/>
    <lineage>
        <taxon>Eukaryota</taxon>
        <taxon>Metazoa</taxon>
        <taxon>Ecdysozoa</taxon>
        <taxon>Nematoda</taxon>
        <taxon>Chromadorea</taxon>
        <taxon>Rhabditida</taxon>
        <taxon>Rhabditina</taxon>
        <taxon>Diplogasteromorpha</taxon>
        <taxon>Diplogasteroidea</taxon>
        <taxon>Neodiplogasteridae</taxon>
        <taxon>Pristionchus</taxon>
    </lineage>
</organism>
<dbReference type="AlphaFoldDB" id="A0AAV5W3P2"/>
<evidence type="ECO:0000313" key="1">
    <source>
        <dbReference type="EMBL" id="GMT25607.1"/>
    </source>
</evidence>
<evidence type="ECO:0000313" key="2">
    <source>
        <dbReference type="Proteomes" id="UP001432322"/>
    </source>
</evidence>
<proteinExistence type="predicted"/>
<name>A0AAV5W3P2_9BILA</name>
<accession>A0AAV5W3P2</accession>
<feature type="non-terminal residue" evidence="1">
    <location>
        <position position="1"/>
    </location>
</feature>
<sequence>EILAQHARLPCRSQAEQYSDLEQWSTQNCRFRSFRAWLGHRNRLAIDYNWNSMVHVSGEAAWRWAVQLCLVRKGRCMGIRHNSTRNDHTPLTEGQRESTILYSFIARTWSRSSLKLHEIGLPRPERPSELR</sequence>
<protein>
    <submittedName>
        <fullName evidence="1">Uncharacterized protein</fullName>
    </submittedName>
</protein>
<dbReference type="Proteomes" id="UP001432322">
    <property type="component" value="Unassembled WGS sequence"/>
</dbReference>
<gene>
    <name evidence="1" type="ORF">PFISCL1PPCAC_16904</name>
</gene>
<comment type="caution">
    <text evidence="1">The sequence shown here is derived from an EMBL/GenBank/DDBJ whole genome shotgun (WGS) entry which is preliminary data.</text>
</comment>
<reference evidence="1" key="1">
    <citation type="submission" date="2023-10" db="EMBL/GenBank/DDBJ databases">
        <title>Genome assembly of Pristionchus species.</title>
        <authorList>
            <person name="Yoshida K."/>
            <person name="Sommer R.J."/>
        </authorList>
    </citation>
    <scope>NUCLEOTIDE SEQUENCE</scope>
    <source>
        <strain evidence="1">RS5133</strain>
    </source>
</reference>